<reference evidence="13" key="1">
    <citation type="submission" date="2021-03" db="EMBL/GenBank/DDBJ databases">
        <title>Draft genome sequence of rust myrtle Austropuccinia psidii MF-1, a brazilian biotype.</title>
        <authorList>
            <person name="Quecine M.C."/>
            <person name="Pachon D.M.R."/>
            <person name="Bonatelli M.L."/>
            <person name="Correr F.H."/>
            <person name="Franceschini L.M."/>
            <person name="Leite T.F."/>
            <person name="Margarido G.R.A."/>
            <person name="Almeida C.A."/>
            <person name="Ferrarezi J.A."/>
            <person name="Labate C.A."/>
        </authorList>
    </citation>
    <scope>NUCLEOTIDE SEQUENCE</scope>
    <source>
        <strain evidence="13">MF-1</strain>
    </source>
</reference>
<dbReference type="InterPro" id="IPR027421">
    <property type="entry name" value="DNA_pol_lamdba_lyase_dom_sf"/>
</dbReference>
<dbReference type="InterPro" id="IPR043519">
    <property type="entry name" value="NT_sf"/>
</dbReference>
<keyword evidence="14" id="KW-1185">Reference proteome</keyword>
<protein>
    <recommendedName>
        <fullName evidence="1">DNA-directed DNA polymerase</fullName>
        <ecNumber evidence="1">2.7.7.7</ecNumber>
    </recommendedName>
</protein>
<feature type="active site" description="Nucleophile; Schiff-base intermediate with DNA; for 5'-dRP lyase activity" evidence="10">
    <location>
        <position position="612"/>
    </location>
</feature>
<feature type="region of interest" description="Disordered" evidence="11">
    <location>
        <begin position="77"/>
        <end position="176"/>
    </location>
</feature>
<dbReference type="InterPro" id="IPR028207">
    <property type="entry name" value="DNA_pol_B_palm_palm"/>
</dbReference>
<feature type="domain" description="DNA-directed DNA polymerase X" evidence="12">
    <location>
        <begin position="549"/>
        <end position="884"/>
    </location>
</feature>
<dbReference type="Gene3D" id="1.10.150.110">
    <property type="entry name" value="DNA polymerase beta, N-terminal domain-like"/>
    <property type="match status" value="1"/>
</dbReference>
<gene>
    <name evidence="13" type="ORF">O181_002122</name>
</gene>
<comment type="catalytic activity">
    <reaction evidence="9">
        <text>DNA(n) + a 2'-deoxyribonucleoside 5'-triphosphate = DNA(n+1) + diphosphate</text>
        <dbReference type="Rhea" id="RHEA:22508"/>
        <dbReference type="Rhea" id="RHEA-COMP:17339"/>
        <dbReference type="Rhea" id="RHEA-COMP:17340"/>
        <dbReference type="ChEBI" id="CHEBI:33019"/>
        <dbReference type="ChEBI" id="CHEBI:61560"/>
        <dbReference type="ChEBI" id="CHEBI:173112"/>
        <dbReference type="EC" id="2.7.7.7"/>
    </reaction>
</comment>
<dbReference type="Proteomes" id="UP000765509">
    <property type="component" value="Unassembled WGS sequence"/>
</dbReference>
<dbReference type="SUPFAM" id="SSF81585">
    <property type="entry name" value="PsbU/PolX domain-like"/>
    <property type="match status" value="1"/>
</dbReference>
<dbReference type="Gene3D" id="1.10.150.20">
    <property type="entry name" value="5' to 3' exonuclease, C-terminal subdomain"/>
    <property type="match status" value="1"/>
</dbReference>
<dbReference type="PANTHER" id="PTHR11276">
    <property type="entry name" value="DNA POLYMERASE TYPE-X FAMILY MEMBER"/>
    <property type="match status" value="1"/>
</dbReference>
<proteinExistence type="predicted"/>
<dbReference type="EMBL" id="AVOT02000344">
    <property type="protein sequence ID" value="MBW0462407.1"/>
    <property type="molecule type" value="Genomic_DNA"/>
</dbReference>
<evidence type="ECO:0000256" key="6">
    <source>
        <dbReference type="ARBA" id="ARBA00022763"/>
    </source>
</evidence>
<keyword evidence="5" id="KW-0235">DNA replication</keyword>
<dbReference type="CDD" id="cd00027">
    <property type="entry name" value="BRCT"/>
    <property type="match status" value="1"/>
</dbReference>
<accession>A0A9Q3BC71</accession>
<keyword evidence="3" id="KW-0808">Transferase</keyword>
<evidence type="ECO:0000256" key="11">
    <source>
        <dbReference type="SAM" id="MobiDB-lite"/>
    </source>
</evidence>
<name>A0A9Q3BC71_9BASI</name>
<dbReference type="Pfam" id="PF14716">
    <property type="entry name" value="HHH_8"/>
    <property type="match status" value="1"/>
</dbReference>
<keyword evidence="8" id="KW-0234">DNA repair</keyword>
<dbReference type="GO" id="GO:0006303">
    <property type="term" value="P:double-strand break repair via nonhomologous end joining"/>
    <property type="evidence" value="ECO:0007669"/>
    <property type="project" value="TreeGrafter"/>
</dbReference>
<dbReference type="InterPro" id="IPR018944">
    <property type="entry name" value="DNA_pol_lambd_fingers_domain"/>
</dbReference>
<dbReference type="OrthoDB" id="2501940at2759"/>
<evidence type="ECO:0000256" key="9">
    <source>
        <dbReference type="ARBA" id="ARBA00049244"/>
    </source>
</evidence>
<keyword evidence="7" id="KW-0239">DNA-directed DNA polymerase</keyword>
<keyword evidence="4" id="KW-0548">Nucleotidyltransferase</keyword>
<dbReference type="PRINTS" id="PR00870">
    <property type="entry name" value="DNAPOLXBETA"/>
</dbReference>
<keyword evidence="6" id="KW-0227">DNA damage</keyword>
<dbReference type="Pfam" id="PF14791">
    <property type="entry name" value="DNA_pol_B_thumb"/>
    <property type="match status" value="1"/>
</dbReference>
<feature type="region of interest" description="Disordered" evidence="11">
    <location>
        <begin position="526"/>
        <end position="546"/>
    </location>
</feature>
<dbReference type="AlphaFoldDB" id="A0A9Q3BC71"/>
<evidence type="ECO:0000256" key="7">
    <source>
        <dbReference type="ARBA" id="ARBA00022932"/>
    </source>
</evidence>
<evidence type="ECO:0000259" key="12">
    <source>
        <dbReference type="SMART" id="SM00483"/>
    </source>
</evidence>
<dbReference type="PRINTS" id="PR00869">
    <property type="entry name" value="DNAPOLX"/>
</dbReference>
<comment type="caution">
    <text evidence="13">The sequence shown here is derived from an EMBL/GenBank/DDBJ whole genome shotgun (WGS) entry which is preliminary data.</text>
</comment>
<dbReference type="Pfam" id="PF10391">
    <property type="entry name" value="DNA_pol_lambd_f"/>
    <property type="match status" value="1"/>
</dbReference>
<evidence type="ECO:0000256" key="8">
    <source>
        <dbReference type="ARBA" id="ARBA00023204"/>
    </source>
</evidence>
<dbReference type="SUPFAM" id="SSF47802">
    <property type="entry name" value="DNA polymerase beta, N-terminal domain-like"/>
    <property type="match status" value="1"/>
</dbReference>
<feature type="region of interest" description="Disordered" evidence="11">
    <location>
        <begin position="1"/>
        <end position="37"/>
    </location>
</feature>
<dbReference type="GO" id="GO:0003887">
    <property type="term" value="F:DNA-directed DNA polymerase activity"/>
    <property type="evidence" value="ECO:0007669"/>
    <property type="project" value="UniProtKB-KW"/>
</dbReference>
<sequence length="885" mass="100360">MTELDQVDSPPSSPSSTSKEQSKHKKSKTSHQLDQLDLLDDWQRRSLEWKVSYEHKVHYCLEHNQLPVGPIEFLNQLNLNPPHPSPPHPSHQDHPNLIPSGQNLHPVIDPQTDLSNSSLNPDSPPPHPANPVANQAYPPLQSTSYNRVLAPPTPSLQPPTILISSQRSPGSPQVETSLFTNHLDHTNQLTSYQKPKTSTPVLSLAQHKFKRHTRVFDQSSFSIPSLNLEQNTTNSSFKSVETSRQKSSQKQLNTLSDYDKLSSKEKSLRFPNVQTWALFLNQVLTNSEFLSANKKKKFMTRCRVYYLLNLQTSQRFNETDRKRMRRLAEAGAHLQSELRPGQVTHIVIREEASSWKACLEAIHSVVKDSDQRKKIISMCLAPPDKSPGEELIWVLTTKWIEACLINQAIPAEKHMRIGPSSSIKFNKALLNNKKFDQVLQTFTQDSNTTESETHPNSSFDEIETSISLQQAPDLSIANRKPAQKLLPHGLELQVELARLGEGNETEDEDHPAQVSAENINSSSVIEKKPHKKNTRYACDRPGGGKPNKIGPNEDICNKLEQIIELYGGNPHDQFRILNLRKAIGILRAQTKRVDNLEVLNRIEGIGSKTAQKIYEIAHTGTHRRLQLATDEDICRKLFAGIHGVGDTLARKWYKKGLRTLEDVRERKAGIQLSASQEIGLRFYQDLQEKIPRKEVELIFERITPIASKIDNKLQLYLMGSYRRGQETCSDIDIIVTRDDSDGYSHVDSLQPLHSLLKQTGLVTFDLSLPKSFDKDNSMFMGLCSLNQPGYEKQRRIDILGVPYQELGAAFIYFTGNDIFNRSIRLKARHMGYVLNQKGLFERPGQDHLIGRTTSGTKLFLVASRTEEEIFNILKVKYLLPHERNV</sequence>
<dbReference type="InterPro" id="IPR002008">
    <property type="entry name" value="DNA_pol_X_beta-like"/>
</dbReference>
<evidence type="ECO:0000256" key="1">
    <source>
        <dbReference type="ARBA" id="ARBA00012417"/>
    </source>
</evidence>
<dbReference type="Pfam" id="PF14792">
    <property type="entry name" value="DNA_pol_B_palm"/>
    <property type="match status" value="1"/>
</dbReference>
<dbReference type="InterPro" id="IPR002054">
    <property type="entry name" value="DNA-dir_DNA_pol_X"/>
</dbReference>
<dbReference type="InterPro" id="IPR029398">
    <property type="entry name" value="PolB_thumb"/>
</dbReference>
<dbReference type="PANTHER" id="PTHR11276:SF28">
    <property type="entry name" value="DNA POLYMERASE LAMBDA"/>
    <property type="match status" value="1"/>
</dbReference>
<dbReference type="EC" id="2.7.7.7" evidence="1"/>
<feature type="compositionally biased region" description="Polar residues" evidence="11">
    <location>
        <begin position="162"/>
        <end position="176"/>
    </location>
</feature>
<dbReference type="GO" id="GO:0003677">
    <property type="term" value="F:DNA binding"/>
    <property type="evidence" value="ECO:0007669"/>
    <property type="project" value="InterPro"/>
</dbReference>
<evidence type="ECO:0000256" key="4">
    <source>
        <dbReference type="ARBA" id="ARBA00022695"/>
    </source>
</evidence>
<evidence type="ECO:0000313" key="14">
    <source>
        <dbReference type="Proteomes" id="UP000765509"/>
    </source>
</evidence>
<dbReference type="SUPFAM" id="SSF81301">
    <property type="entry name" value="Nucleotidyltransferase"/>
    <property type="match status" value="1"/>
</dbReference>
<evidence type="ECO:0000256" key="10">
    <source>
        <dbReference type="PIRSR" id="PIRSR622312-50"/>
    </source>
</evidence>
<dbReference type="InterPro" id="IPR037160">
    <property type="entry name" value="DNA_Pol_thumb_sf"/>
</dbReference>
<dbReference type="CDD" id="cd00141">
    <property type="entry name" value="NT_POLXc"/>
    <property type="match status" value="1"/>
</dbReference>
<dbReference type="Gene3D" id="3.30.210.10">
    <property type="entry name" value="DNA polymerase, thumb domain"/>
    <property type="match status" value="1"/>
</dbReference>
<evidence type="ECO:0000256" key="2">
    <source>
        <dbReference type="ARBA" id="ARBA00022634"/>
    </source>
</evidence>
<dbReference type="GO" id="GO:0005634">
    <property type="term" value="C:nucleus"/>
    <property type="evidence" value="ECO:0007669"/>
    <property type="project" value="TreeGrafter"/>
</dbReference>
<evidence type="ECO:0000256" key="3">
    <source>
        <dbReference type="ARBA" id="ARBA00022679"/>
    </source>
</evidence>
<keyword evidence="2" id="KW-0237">DNA synthesis</keyword>
<dbReference type="InterPro" id="IPR022312">
    <property type="entry name" value="DNA_pol_X"/>
</dbReference>
<evidence type="ECO:0000256" key="5">
    <source>
        <dbReference type="ARBA" id="ARBA00022705"/>
    </source>
</evidence>
<dbReference type="InterPro" id="IPR010996">
    <property type="entry name" value="HHH_MUS81"/>
</dbReference>
<organism evidence="13 14">
    <name type="scientific">Austropuccinia psidii MF-1</name>
    <dbReference type="NCBI Taxonomy" id="1389203"/>
    <lineage>
        <taxon>Eukaryota</taxon>
        <taxon>Fungi</taxon>
        <taxon>Dikarya</taxon>
        <taxon>Basidiomycota</taxon>
        <taxon>Pucciniomycotina</taxon>
        <taxon>Pucciniomycetes</taxon>
        <taxon>Pucciniales</taxon>
        <taxon>Sphaerophragmiaceae</taxon>
        <taxon>Austropuccinia</taxon>
    </lineage>
</organism>
<dbReference type="SMART" id="SM00483">
    <property type="entry name" value="POLXc"/>
    <property type="match status" value="1"/>
</dbReference>
<feature type="region of interest" description="Disordered" evidence="11">
    <location>
        <begin position="501"/>
        <end position="520"/>
    </location>
</feature>
<dbReference type="Gene3D" id="3.30.460.10">
    <property type="entry name" value="Beta Polymerase, domain 2"/>
    <property type="match status" value="1"/>
</dbReference>
<evidence type="ECO:0000313" key="13">
    <source>
        <dbReference type="EMBL" id="MBW0462407.1"/>
    </source>
</evidence>